<evidence type="ECO:0000313" key="14">
    <source>
        <dbReference type="Proteomes" id="UP000323426"/>
    </source>
</evidence>
<dbReference type="CDD" id="cd07786">
    <property type="entry name" value="FGGY_EcGK_like"/>
    <property type="match status" value="1"/>
</dbReference>
<keyword evidence="4 9" id="KW-0547">Nucleotide-binding</keyword>
<feature type="binding site" evidence="9">
    <location>
        <position position="83"/>
    </location>
    <ligand>
        <name>sn-glycerol 3-phosphate</name>
        <dbReference type="ChEBI" id="CHEBI:57597"/>
    </ligand>
</feature>
<sequence>MSKYILAFDQGTTSSRAIVFDRQGAIVSMAQKEFTQIYPQPGWVEHDANEIWSTQVGVAAEAILKANLHASDIQAIGITNQRETTVVWDRRTGEAICNAIVWQDRRTAEYCDSLRAQGLDTMIQEKTGLVIDAYFSATKVRWMLENIPGAREKAEAGHLAFGTIDSWLIWKMTDGKTHVTDVTNASRTLIFNIHTLAWDEELLALFDIPVSMLPEVKSSSEVVAETSTNLFSTRIPIAGIAGDQQAALFGQMCTKPGMVKNTYGTGCFMLMNIGDKPILSNNQLVTTVAWKINGQVQYALEGSIFIAGAVVQWLRDGLGIISHSAEVEELAQKVKSSDGVYMVPAFAGLGAPYWDQHARGTMVGLTRGTTAAHIARASLESIAYQTMEVLKAMEADAGVQIEELRVDGGATANNLLMQFQADLLQTRVVKPAITEVTAIGAAYLAGLATGFWQSTEEIQEQWQISKQYQPDGNFPKETHTKGWLKAVKAARAWARDNEPELESSSATIS</sequence>
<evidence type="ECO:0000256" key="5">
    <source>
        <dbReference type="ARBA" id="ARBA00022777"/>
    </source>
</evidence>
<dbReference type="NCBIfam" id="NF000756">
    <property type="entry name" value="PRK00047.1"/>
    <property type="match status" value="1"/>
</dbReference>
<gene>
    <name evidence="9 13" type="primary">glpK</name>
    <name evidence="13" type="ORF">F0145_01570</name>
</gene>
<dbReference type="InterPro" id="IPR018484">
    <property type="entry name" value="FGGY_N"/>
</dbReference>
<dbReference type="Proteomes" id="UP000323426">
    <property type="component" value="Unassembled WGS sequence"/>
</dbReference>
<feature type="binding site" evidence="9">
    <location>
        <position position="312"/>
    </location>
    <ligand>
        <name>ATP</name>
        <dbReference type="ChEBI" id="CHEBI:30616"/>
    </ligand>
</feature>
<dbReference type="HAMAP" id="MF_00186">
    <property type="entry name" value="Glycerol_kin"/>
    <property type="match status" value="1"/>
</dbReference>
<dbReference type="PROSITE" id="PS00933">
    <property type="entry name" value="FGGY_KINASES_1"/>
    <property type="match status" value="1"/>
</dbReference>
<dbReference type="NCBIfam" id="TIGR01311">
    <property type="entry name" value="glycerol_kin"/>
    <property type="match status" value="1"/>
</dbReference>
<dbReference type="Pfam" id="PF02782">
    <property type="entry name" value="FGGY_C"/>
    <property type="match status" value="1"/>
</dbReference>
<comment type="caution">
    <text evidence="13">The sequence shown here is derived from an EMBL/GenBank/DDBJ whole genome shotgun (WGS) entry which is preliminary data.</text>
</comment>
<evidence type="ECO:0000256" key="6">
    <source>
        <dbReference type="ARBA" id="ARBA00022798"/>
    </source>
</evidence>
<dbReference type="PANTHER" id="PTHR10196">
    <property type="entry name" value="SUGAR KINASE"/>
    <property type="match status" value="1"/>
</dbReference>
<feature type="binding site" evidence="9">
    <location>
        <position position="134"/>
    </location>
    <ligand>
        <name>sn-glycerol 3-phosphate</name>
        <dbReference type="ChEBI" id="CHEBI:57597"/>
    </ligand>
</feature>
<comment type="function">
    <text evidence="9">Key enzyme in the regulation of glycerol uptake and metabolism. Catalyzes the phosphorylation of glycerol to yield sn-glycerol 3-phosphate.</text>
</comment>
<dbReference type="SUPFAM" id="SSF53067">
    <property type="entry name" value="Actin-like ATPase domain"/>
    <property type="match status" value="2"/>
</dbReference>
<dbReference type="GO" id="GO:0005524">
    <property type="term" value="F:ATP binding"/>
    <property type="evidence" value="ECO:0007669"/>
    <property type="project" value="UniProtKB-UniRule"/>
</dbReference>
<dbReference type="PROSITE" id="PS00445">
    <property type="entry name" value="FGGY_KINASES_2"/>
    <property type="match status" value="1"/>
</dbReference>
<evidence type="ECO:0000256" key="8">
    <source>
        <dbReference type="ARBA" id="ARBA00052101"/>
    </source>
</evidence>
<evidence type="ECO:0000256" key="3">
    <source>
        <dbReference type="ARBA" id="ARBA00022679"/>
    </source>
</evidence>
<feature type="binding site" evidence="9">
    <location>
        <position position="243"/>
    </location>
    <ligand>
        <name>sn-glycerol 3-phosphate</name>
        <dbReference type="ChEBI" id="CHEBI:57597"/>
    </ligand>
</feature>
<dbReference type="PANTHER" id="PTHR10196:SF69">
    <property type="entry name" value="GLYCEROL KINASE"/>
    <property type="match status" value="1"/>
</dbReference>
<dbReference type="GO" id="GO:0006072">
    <property type="term" value="P:glycerol-3-phosphate metabolic process"/>
    <property type="evidence" value="ECO:0007669"/>
    <property type="project" value="InterPro"/>
</dbReference>
<feature type="binding site" evidence="9">
    <location>
        <position position="82"/>
    </location>
    <ligand>
        <name>sn-glycerol 3-phosphate</name>
        <dbReference type="ChEBI" id="CHEBI:57597"/>
    </ligand>
</feature>
<organism evidence="13 14">
    <name type="scientific">Adhaeribacter rhizoryzae</name>
    <dbReference type="NCBI Taxonomy" id="2607907"/>
    <lineage>
        <taxon>Bacteria</taxon>
        <taxon>Pseudomonadati</taxon>
        <taxon>Bacteroidota</taxon>
        <taxon>Cytophagia</taxon>
        <taxon>Cytophagales</taxon>
        <taxon>Hymenobacteraceae</taxon>
        <taxon>Adhaeribacter</taxon>
    </lineage>
</organism>
<dbReference type="EMBL" id="VWSF01000001">
    <property type="protein sequence ID" value="KAA5549310.1"/>
    <property type="molecule type" value="Genomic_DNA"/>
</dbReference>
<dbReference type="RefSeq" id="WP_150086306.1">
    <property type="nucleotide sequence ID" value="NZ_VWSF01000001.1"/>
</dbReference>
<keyword evidence="6 9" id="KW-0319">Glycerol metabolism</keyword>
<evidence type="ECO:0000256" key="4">
    <source>
        <dbReference type="ARBA" id="ARBA00022741"/>
    </source>
</evidence>
<dbReference type="InterPro" id="IPR018485">
    <property type="entry name" value="FGGY_C"/>
</dbReference>
<feature type="binding site" evidence="9">
    <location>
        <position position="243"/>
    </location>
    <ligand>
        <name>glycerol</name>
        <dbReference type="ChEBI" id="CHEBI:17754"/>
    </ligand>
</feature>
<feature type="binding site" evidence="9">
    <location>
        <position position="12"/>
    </location>
    <ligand>
        <name>ATP</name>
        <dbReference type="ChEBI" id="CHEBI:30616"/>
    </ligand>
</feature>
<name>A0A5M6DT54_9BACT</name>
<feature type="domain" description="Carbohydrate kinase FGGY N-terminal" evidence="11">
    <location>
        <begin position="4"/>
        <end position="250"/>
    </location>
</feature>
<feature type="binding site" evidence="9">
    <location>
        <position position="82"/>
    </location>
    <ligand>
        <name>glycerol</name>
        <dbReference type="ChEBI" id="CHEBI:17754"/>
    </ligand>
</feature>
<feature type="binding site" evidence="9">
    <location>
        <position position="265"/>
    </location>
    <ligand>
        <name>ADP</name>
        <dbReference type="ChEBI" id="CHEBI:456216"/>
    </ligand>
</feature>
<evidence type="ECO:0000259" key="11">
    <source>
        <dbReference type="Pfam" id="PF00370"/>
    </source>
</evidence>
<dbReference type="EC" id="2.7.1.30" evidence="9"/>
<evidence type="ECO:0000256" key="2">
    <source>
        <dbReference type="ARBA" id="ARBA00009156"/>
    </source>
</evidence>
<dbReference type="GO" id="GO:0004370">
    <property type="term" value="F:glycerol kinase activity"/>
    <property type="evidence" value="ECO:0007669"/>
    <property type="project" value="UniProtKB-UniRule"/>
</dbReference>
<feature type="binding site" evidence="9">
    <location>
        <position position="14"/>
    </location>
    <ligand>
        <name>ATP</name>
        <dbReference type="ChEBI" id="CHEBI:30616"/>
    </ligand>
</feature>
<evidence type="ECO:0000256" key="9">
    <source>
        <dbReference type="HAMAP-Rule" id="MF_00186"/>
    </source>
</evidence>
<feature type="domain" description="Carbohydrate kinase FGGY C-terminal" evidence="12">
    <location>
        <begin position="260"/>
        <end position="448"/>
    </location>
</feature>
<accession>A0A5M6DT54</accession>
<dbReference type="GO" id="GO:0019563">
    <property type="term" value="P:glycerol catabolic process"/>
    <property type="evidence" value="ECO:0007669"/>
    <property type="project" value="UniProtKB-UniRule"/>
</dbReference>
<feature type="binding site" evidence="9">
    <location>
        <position position="265"/>
    </location>
    <ligand>
        <name>ATP</name>
        <dbReference type="ChEBI" id="CHEBI:30616"/>
    </ligand>
</feature>
<feature type="binding site" evidence="9">
    <location>
        <position position="13"/>
    </location>
    <ligand>
        <name>ATP</name>
        <dbReference type="ChEBI" id="CHEBI:30616"/>
    </ligand>
</feature>
<dbReference type="Pfam" id="PF00370">
    <property type="entry name" value="FGGY_N"/>
    <property type="match status" value="1"/>
</dbReference>
<feature type="binding site" evidence="9">
    <location>
        <position position="134"/>
    </location>
    <ligand>
        <name>glycerol</name>
        <dbReference type="ChEBI" id="CHEBI:17754"/>
    </ligand>
</feature>
<dbReference type="InterPro" id="IPR018483">
    <property type="entry name" value="Carb_kinase_FGGY_CS"/>
</dbReference>
<feature type="binding site" evidence="9">
    <location>
        <position position="308"/>
    </location>
    <ligand>
        <name>ADP</name>
        <dbReference type="ChEBI" id="CHEBI:456216"/>
    </ligand>
</feature>
<dbReference type="Gene3D" id="3.30.420.40">
    <property type="match status" value="2"/>
</dbReference>
<feature type="binding site" evidence="9">
    <location>
        <position position="409"/>
    </location>
    <ligand>
        <name>ATP</name>
        <dbReference type="ChEBI" id="CHEBI:30616"/>
    </ligand>
</feature>
<dbReference type="FunFam" id="3.30.420.40:FF:000007">
    <property type="entry name" value="Glycerol kinase"/>
    <property type="match status" value="1"/>
</dbReference>
<feature type="binding site" evidence="9">
    <location>
        <position position="12"/>
    </location>
    <ligand>
        <name>ADP</name>
        <dbReference type="ChEBI" id="CHEBI:456216"/>
    </ligand>
</feature>
<comment type="catalytic activity">
    <reaction evidence="8 9">
        <text>glycerol + ATP = sn-glycerol 3-phosphate + ADP + H(+)</text>
        <dbReference type="Rhea" id="RHEA:21644"/>
        <dbReference type="ChEBI" id="CHEBI:15378"/>
        <dbReference type="ChEBI" id="CHEBI:17754"/>
        <dbReference type="ChEBI" id="CHEBI:30616"/>
        <dbReference type="ChEBI" id="CHEBI:57597"/>
        <dbReference type="ChEBI" id="CHEBI:456216"/>
        <dbReference type="EC" id="2.7.1.30"/>
    </reaction>
</comment>
<comment type="similarity">
    <text evidence="2 9 10">Belongs to the FGGY kinase family.</text>
</comment>
<dbReference type="InterPro" id="IPR005999">
    <property type="entry name" value="Glycerol_kin"/>
</dbReference>
<reference evidence="13 14" key="1">
    <citation type="submission" date="2019-09" db="EMBL/GenBank/DDBJ databases">
        <title>Genome sequence and assembly of Adhaeribacter sp.</title>
        <authorList>
            <person name="Chhetri G."/>
        </authorList>
    </citation>
    <scope>NUCLEOTIDE SEQUENCE [LARGE SCALE GENOMIC DNA]</scope>
    <source>
        <strain evidence="13 14">DK36</strain>
    </source>
</reference>
<protein>
    <recommendedName>
        <fullName evidence="9">Glycerol kinase</fullName>
        <ecNumber evidence="9">2.7.1.30</ecNumber>
    </recommendedName>
    <alternativeName>
        <fullName evidence="9">ATP:glycerol 3-phosphotransferase</fullName>
    </alternativeName>
    <alternativeName>
        <fullName evidence="9">Glycerokinase</fullName>
        <shortName evidence="9">GK</shortName>
    </alternativeName>
</protein>
<dbReference type="GO" id="GO:0005829">
    <property type="term" value="C:cytosol"/>
    <property type="evidence" value="ECO:0007669"/>
    <property type="project" value="UniProtKB-ARBA"/>
</dbReference>
<dbReference type="FunFam" id="3.30.420.40:FF:000008">
    <property type="entry name" value="Glycerol kinase"/>
    <property type="match status" value="1"/>
</dbReference>
<feature type="binding site" evidence="9">
    <location>
        <position position="12"/>
    </location>
    <ligand>
        <name>sn-glycerol 3-phosphate</name>
        <dbReference type="ChEBI" id="CHEBI:57597"/>
    </ligand>
</feature>
<comment type="activity regulation">
    <text evidence="9">Inhibited by fructose 1,6-bisphosphate (FBP).</text>
</comment>
<feature type="binding site" evidence="9">
    <location>
        <position position="16"/>
    </location>
    <ligand>
        <name>ADP</name>
        <dbReference type="ChEBI" id="CHEBI:456216"/>
    </ligand>
</feature>
<dbReference type="PIRSF" id="PIRSF000538">
    <property type="entry name" value="GlpK"/>
    <property type="match status" value="1"/>
</dbReference>
<evidence type="ECO:0000256" key="10">
    <source>
        <dbReference type="RuleBase" id="RU003733"/>
    </source>
</evidence>
<keyword evidence="7 9" id="KW-0067">ATP-binding</keyword>
<keyword evidence="5 9" id="KW-0418">Kinase</keyword>
<feature type="binding site" evidence="9">
    <location>
        <position position="308"/>
    </location>
    <ligand>
        <name>ATP</name>
        <dbReference type="ChEBI" id="CHEBI:30616"/>
    </ligand>
</feature>
<feature type="binding site" evidence="9">
    <location>
        <position position="413"/>
    </location>
    <ligand>
        <name>ADP</name>
        <dbReference type="ChEBI" id="CHEBI:456216"/>
    </ligand>
</feature>
<evidence type="ECO:0000313" key="13">
    <source>
        <dbReference type="EMBL" id="KAA5549310.1"/>
    </source>
</evidence>
<dbReference type="InterPro" id="IPR043129">
    <property type="entry name" value="ATPase_NBD"/>
</dbReference>
<feature type="binding site" evidence="9">
    <location>
        <position position="244"/>
    </location>
    <ligand>
        <name>glycerol</name>
        <dbReference type="ChEBI" id="CHEBI:17754"/>
    </ligand>
</feature>
<feature type="binding site" evidence="9">
    <location>
        <position position="409"/>
    </location>
    <ligand>
        <name>ADP</name>
        <dbReference type="ChEBI" id="CHEBI:456216"/>
    </ligand>
</feature>
<dbReference type="InterPro" id="IPR000577">
    <property type="entry name" value="Carb_kinase_FGGY"/>
</dbReference>
<keyword evidence="14" id="KW-1185">Reference proteome</keyword>
<dbReference type="AlphaFoldDB" id="A0A5M6DT54"/>
<keyword evidence="3 9" id="KW-0808">Transferase</keyword>
<feature type="binding site" evidence="9">
    <location>
        <position position="83"/>
    </location>
    <ligand>
        <name>glycerol</name>
        <dbReference type="ChEBI" id="CHEBI:17754"/>
    </ligand>
</feature>
<evidence type="ECO:0000259" key="12">
    <source>
        <dbReference type="Pfam" id="PF02782"/>
    </source>
</evidence>
<comment type="pathway">
    <text evidence="1 9">Polyol metabolism; glycerol degradation via glycerol kinase pathway; sn-glycerol 3-phosphate from glycerol: step 1/1.</text>
</comment>
<dbReference type="UniPathway" id="UPA00618">
    <property type="reaction ID" value="UER00672"/>
</dbReference>
<proteinExistence type="inferred from homology"/>
<evidence type="ECO:0000256" key="1">
    <source>
        <dbReference type="ARBA" id="ARBA00005190"/>
    </source>
</evidence>
<evidence type="ECO:0000256" key="7">
    <source>
        <dbReference type="ARBA" id="ARBA00022840"/>
    </source>
</evidence>